<comment type="subcellular location">
    <subcellularLocation>
        <location evidence="1">Secreted</location>
        <location evidence="1">Extracellular space</location>
        <location evidence="1">Apoplast</location>
    </subcellularLocation>
</comment>
<dbReference type="GO" id="GO:0048046">
    <property type="term" value="C:apoplast"/>
    <property type="evidence" value="ECO:0007669"/>
    <property type="project" value="UniProtKB-SubCell"/>
</dbReference>
<dbReference type="PANTHER" id="PTHR21495">
    <property type="entry name" value="NUCLEOPORIN-RELATED"/>
    <property type="match status" value="1"/>
</dbReference>
<dbReference type="Pfam" id="PF03018">
    <property type="entry name" value="Dirigent"/>
    <property type="match status" value="1"/>
</dbReference>
<protein>
    <recommendedName>
        <fullName evidence="1">Dirigent protein</fullName>
    </recommendedName>
</protein>
<comment type="similarity">
    <text evidence="1">Belongs to the plant dirigent protein family.</text>
</comment>
<organism evidence="2 3">
    <name type="scientific">Rhamnella rubrinervis</name>
    <dbReference type="NCBI Taxonomy" id="2594499"/>
    <lineage>
        <taxon>Eukaryota</taxon>
        <taxon>Viridiplantae</taxon>
        <taxon>Streptophyta</taxon>
        <taxon>Embryophyta</taxon>
        <taxon>Tracheophyta</taxon>
        <taxon>Spermatophyta</taxon>
        <taxon>Magnoliopsida</taxon>
        <taxon>eudicotyledons</taxon>
        <taxon>Gunneridae</taxon>
        <taxon>Pentapetalae</taxon>
        <taxon>rosids</taxon>
        <taxon>fabids</taxon>
        <taxon>Rosales</taxon>
        <taxon>Rhamnaceae</taxon>
        <taxon>rhamnoid group</taxon>
        <taxon>Rhamneae</taxon>
        <taxon>Rhamnella</taxon>
    </lineage>
</organism>
<evidence type="ECO:0000313" key="2">
    <source>
        <dbReference type="EMBL" id="KAF3441191.1"/>
    </source>
</evidence>
<feature type="signal peptide" evidence="1">
    <location>
        <begin position="1"/>
        <end position="26"/>
    </location>
</feature>
<dbReference type="Proteomes" id="UP000796880">
    <property type="component" value="Unassembled WGS sequence"/>
</dbReference>
<keyword evidence="1" id="KW-0052">Apoplast</keyword>
<dbReference type="AlphaFoldDB" id="A0A8K0GWX8"/>
<evidence type="ECO:0000313" key="3">
    <source>
        <dbReference type="Proteomes" id="UP000796880"/>
    </source>
</evidence>
<comment type="subunit">
    <text evidence="1">Homodimer.</text>
</comment>
<keyword evidence="3" id="KW-1185">Reference proteome</keyword>
<feature type="chain" id="PRO_5035487626" description="Dirigent protein" evidence="1">
    <location>
        <begin position="27"/>
        <end position="152"/>
    </location>
</feature>
<comment type="caution">
    <text evidence="2">The sequence shown here is derived from an EMBL/GenBank/DDBJ whole genome shotgun (WGS) entry which is preliminary data.</text>
</comment>
<dbReference type="InterPro" id="IPR004265">
    <property type="entry name" value="Dirigent"/>
</dbReference>
<keyword evidence="1" id="KW-0964">Secreted</keyword>
<accession>A0A8K0GWX8</accession>
<evidence type="ECO:0000256" key="1">
    <source>
        <dbReference type="RuleBase" id="RU363099"/>
    </source>
</evidence>
<proteinExistence type="inferred from homology"/>
<reference evidence="2" key="1">
    <citation type="submission" date="2020-03" db="EMBL/GenBank/DDBJ databases">
        <title>A high-quality chromosome-level genome assembly of a woody plant with both climbing and erect habits, Rhamnella rubrinervis.</title>
        <authorList>
            <person name="Lu Z."/>
            <person name="Yang Y."/>
            <person name="Zhu X."/>
            <person name="Sun Y."/>
        </authorList>
    </citation>
    <scope>NUCLEOTIDE SEQUENCE</scope>
    <source>
        <strain evidence="2">BYM</strain>
        <tissue evidence="2">Leaf</tissue>
    </source>
</reference>
<keyword evidence="1" id="KW-0732">Signal</keyword>
<gene>
    <name evidence="2" type="ORF">FNV43_RR15103</name>
</gene>
<sequence>MANTLPNLIPFFFFLTILFISTFTAATTHSFSRPLSPKKLGLKRLKLTHLHFYFHDIVGGKNPTAIIVAGPKTTNTTTLFGNLALMDELLTVGSEPTSKLVGKAQGIYAGASQSEMSTGVFRFASGYVQARAPSAYLKTKYAVEFNVYAFHY</sequence>
<name>A0A8K0GWX8_9ROSA</name>
<comment type="function">
    <text evidence="1">Dirigent proteins impart stereoselectivity on the phenoxy radical-coupling reaction, yielding optically active lignans from two molecules of coniferyl alcohol in the biosynthesis of lignans, flavonolignans, and alkaloids and thus plays a central role in plant secondary metabolism.</text>
</comment>
<dbReference type="EMBL" id="VOIH02000007">
    <property type="protein sequence ID" value="KAF3441191.1"/>
    <property type="molecule type" value="Genomic_DNA"/>
</dbReference>
<dbReference type="OrthoDB" id="1864232at2759"/>